<accession>A0A0C9VB93</accession>
<dbReference type="AlphaFoldDB" id="A0A0C9VB93"/>
<protein>
    <submittedName>
        <fullName evidence="3">Unplaced genomic scaffold SPHSTscaffold_123, whole genome shotgun sequence</fullName>
    </submittedName>
</protein>
<gene>
    <name evidence="3" type="ORF">M422DRAFT_263357</name>
</gene>
<proteinExistence type="predicted"/>
<feature type="region of interest" description="Disordered" evidence="1">
    <location>
        <begin position="36"/>
        <end position="61"/>
    </location>
</feature>
<dbReference type="InterPro" id="IPR045338">
    <property type="entry name" value="DUF6535"/>
</dbReference>
<evidence type="ECO:0000259" key="2">
    <source>
        <dbReference type="Pfam" id="PF20153"/>
    </source>
</evidence>
<name>A0A0C9VB93_SPHS4</name>
<reference evidence="3 4" key="1">
    <citation type="submission" date="2014-06" db="EMBL/GenBank/DDBJ databases">
        <title>Evolutionary Origins and Diversification of the Mycorrhizal Mutualists.</title>
        <authorList>
            <consortium name="DOE Joint Genome Institute"/>
            <consortium name="Mycorrhizal Genomics Consortium"/>
            <person name="Kohler A."/>
            <person name="Kuo A."/>
            <person name="Nagy L.G."/>
            <person name="Floudas D."/>
            <person name="Copeland A."/>
            <person name="Barry K.W."/>
            <person name="Cichocki N."/>
            <person name="Veneault-Fourrey C."/>
            <person name="LaButti K."/>
            <person name="Lindquist E.A."/>
            <person name="Lipzen A."/>
            <person name="Lundell T."/>
            <person name="Morin E."/>
            <person name="Murat C."/>
            <person name="Riley R."/>
            <person name="Ohm R."/>
            <person name="Sun H."/>
            <person name="Tunlid A."/>
            <person name="Henrissat B."/>
            <person name="Grigoriev I.V."/>
            <person name="Hibbett D.S."/>
            <person name="Martin F."/>
        </authorList>
    </citation>
    <scope>NUCLEOTIDE SEQUENCE [LARGE SCALE GENOMIC DNA]</scope>
    <source>
        <strain evidence="3 4">SS14</strain>
    </source>
</reference>
<dbReference type="EMBL" id="KN837198">
    <property type="protein sequence ID" value="KIJ34576.1"/>
    <property type="molecule type" value="Genomic_DNA"/>
</dbReference>
<dbReference type="HOGENOM" id="CLU_1469098_0_0_1"/>
<keyword evidence="4" id="KW-1185">Reference proteome</keyword>
<dbReference type="Pfam" id="PF20153">
    <property type="entry name" value="DUF6535"/>
    <property type="match status" value="1"/>
</dbReference>
<evidence type="ECO:0000313" key="3">
    <source>
        <dbReference type="EMBL" id="KIJ34576.1"/>
    </source>
</evidence>
<evidence type="ECO:0000256" key="1">
    <source>
        <dbReference type="SAM" id="MobiDB-lite"/>
    </source>
</evidence>
<evidence type="ECO:0000313" key="4">
    <source>
        <dbReference type="Proteomes" id="UP000054279"/>
    </source>
</evidence>
<dbReference type="OrthoDB" id="3056321at2759"/>
<organism evidence="3 4">
    <name type="scientific">Sphaerobolus stellatus (strain SS14)</name>
    <dbReference type="NCBI Taxonomy" id="990650"/>
    <lineage>
        <taxon>Eukaryota</taxon>
        <taxon>Fungi</taxon>
        <taxon>Dikarya</taxon>
        <taxon>Basidiomycota</taxon>
        <taxon>Agaricomycotina</taxon>
        <taxon>Agaricomycetes</taxon>
        <taxon>Phallomycetidae</taxon>
        <taxon>Geastrales</taxon>
        <taxon>Sphaerobolaceae</taxon>
        <taxon>Sphaerobolus</taxon>
    </lineage>
</organism>
<feature type="domain" description="DUF6535" evidence="2">
    <location>
        <begin position="97"/>
        <end position="153"/>
    </location>
</feature>
<sequence length="184" mass="20977">MQEKCPELTEDEKDRQFGLKVLINVLPIFEAAGAEARTIDSETRPSPATPISPEPAERNVQVPANDRRQELLQEILDTLVDSESVSRRNKDPMGHFWTMYERTAKEYDEDFLEKYNTDLDSLLIFTGLFSAISSAFIMQMQSDLRANPTDTTMPFDDGFSTHSIARPSWAQAWAYLLGLVQRLK</sequence>
<dbReference type="Proteomes" id="UP000054279">
    <property type="component" value="Unassembled WGS sequence"/>
</dbReference>